<gene>
    <name evidence="2" type="ORF">AMC81_CH02634</name>
    <name evidence="3" type="ORF">HER27_006480</name>
</gene>
<dbReference type="Proteomes" id="UP000078551">
    <property type="component" value="Chromosome"/>
</dbReference>
<dbReference type="AlphaFoldDB" id="A0A7T0EEH9"/>
<keyword evidence="4" id="KW-1185">Reference proteome</keyword>
<evidence type="ECO:0000313" key="5">
    <source>
        <dbReference type="Proteomes" id="UP000540266"/>
    </source>
</evidence>
<name>A0A7T0EEH9_9HYPH</name>
<evidence type="ECO:0000313" key="4">
    <source>
        <dbReference type="Proteomes" id="UP000078551"/>
    </source>
</evidence>
<proteinExistence type="predicted"/>
<protein>
    <submittedName>
        <fullName evidence="3">Uncharacterized protein</fullName>
    </submittedName>
</protein>
<evidence type="ECO:0000313" key="3">
    <source>
        <dbReference type="EMBL" id="QPK10199.1"/>
    </source>
</evidence>
<dbReference type="RefSeq" id="WP_150128061.1">
    <property type="nucleotide sequence ID" value="NZ_CP013532.1"/>
</dbReference>
<evidence type="ECO:0000313" key="2">
    <source>
        <dbReference type="EMBL" id="ANL85395.1"/>
    </source>
</evidence>
<accession>A0A7T0EEH9</accession>
<dbReference type="Proteomes" id="UP000540266">
    <property type="component" value="Chromosome"/>
</dbReference>
<sequence>MLCFAMEQAAVRPFDSAQGTALALRVAQGVVAAIDSLDRLLGLRPTMDDAGNAGQKPRKGKAAITTLM</sequence>
<dbReference type="EMBL" id="CP064931">
    <property type="protein sequence ID" value="QPK10199.1"/>
    <property type="molecule type" value="Genomic_DNA"/>
</dbReference>
<feature type="region of interest" description="Disordered" evidence="1">
    <location>
        <begin position="46"/>
        <end position="68"/>
    </location>
</feature>
<reference evidence="2 4" key="1">
    <citation type="submission" date="2015-11" db="EMBL/GenBank/DDBJ databases">
        <title>The limits of bacterial species coexistence and the symbiotic plasmid transference in sympatric Rhizobium populations.</title>
        <authorList>
            <person name="Perez-Carrascal O.M."/>
            <person name="VanInsberghe D."/>
            <person name="Juarez S."/>
            <person name="Polz M.F."/>
            <person name="Vinuesa P."/>
            <person name="Gonzalez V."/>
        </authorList>
    </citation>
    <scope>NUCLEOTIDE SEQUENCE [LARGE SCALE GENOMIC DNA]</scope>
    <source>
        <strain evidence="2 4">N771</strain>
    </source>
</reference>
<reference evidence="3 5" key="2">
    <citation type="submission" date="2020-11" db="EMBL/GenBank/DDBJ databases">
        <title>Indigenous Rhizobia Nodulating Common beans in Western Kenya.</title>
        <authorList>
            <person name="Wekesa C.S."/>
            <person name="Oelmueller R."/>
            <person name="Furch A.C."/>
        </authorList>
    </citation>
    <scope>NUCLEOTIDE SEQUENCE [LARGE SCALE GENOMIC DNA]</scope>
    <source>
        <strain evidence="5">BS3</strain>
        <strain evidence="3">S3</strain>
    </source>
</reference>
<evidence type="ECO:0000256" key="1">
    <source>
        <dbReference type="SAM" id="MobiDB-lite"/>
    </source>
</evidence>
<dbReference type="EMBL" id="CP013568">
    <property type="protein sequence ID" value="ANL85395.1"/>
    <property type="molecule type" value="Genomic_DNA"/>
</dbReference>
<organism evidence="3 5">
    <name type="scientific">Rhizobium phaseoli</name>
    <dbReference type="NCBI Taxonomy" id="396"/>
    <lineage>
        <taxon>Bacteria</taxon>
        <taxon>Pseudomonadati</taxon>
        <taxon>Pseudomonadota</taxon>
        <taxon>Alphaproteobacteria</taxon>
        <taxon>Hyphomicrobiales</taxon>
        <taxon>Rhizobiaceae</taxon>
        <taxon>Rhizobium/Agrobacterium group</taxon>
        <taxon>Rhizobium</taxon>
    </lineage>
</organism>
<dbReference type="GeneID" id="45961710"/>